<feature type="transmembrane region" description="Helical" evidence="7">
    <location>
        <begin position="279"/>
        <end position="301"/>
    </location>
</feature>
<comment type="similarity">
    <text evidence="7">Belongs to the binding-protein-dependent transport system permease family.</text>
</comment>
<dbReference type="InterPro" id="IPR035906">
    <property type="entry name" value="MetI-like_sf"/>
</dbReference>
<dbReference type="Pfam" id="PF00528">
    <property type="entry name" value="BPD_transp_1"/>
    <property type="match status" value="1"/>
</dbReference>
<dbReference type="AlphaFoldDB" id="A0A4R8LIK9"/>
<feature type="region of interest" description="Disordered" evidence="8">
    <location>
        <begin position="1"/>
        <end position="20"/>
    </location>
</feature>
<feature type="transmembrane region" description="Helical" evidence="7">
    <location>
        <begin position="93"/>
        <end position="114"/>
    </location>
</feature>
<dbReference type="InterPro" id="IPR000515">
    <property type="entry name" value="MetI-like"/>
</dbReference>
<comment type="subcellular location">
    <subcellularLocation>
        <location evidence="1 7">Cell membrane</location>
        <topology evidence="1 7">Multi-pass membrane protein</topology>
    </subcellularLocation>
</comment>
<evidence type="ECO:0000256" key="5">
    <source>
        <dbReference type="ARBA" id="ARBA00022989"/>
    </source>
</evidence>
<dbReference type="Gene3D" id="1.10.3720.10">
    <property type="entry name" value="MetI-like"/>
    <property type="match status" value="1"/>
</dbReference>
<dbReference type="GO" id="GO:0055085">
    <property type="term" value="P:transmembrane transport"/>
    <property type="evidence" value="ECO:0007669"/>
    <property type="project" value="InterPro"/>
</dbReference>
<reference evidence="10 11" key="1">
    <citation type="submission" date="2019-03" db="EMBL/GenBank/DDBJ databases">
        <title>Genomic Encyclopedia of Type Strains, Phase IV (KMG-IV): sequencing the most valuable type-strain genomes for metagenomic binning, comparative biology and taxonomic classification.</title>
        <authorList>
            <person name="Goeker M."/>
        </authorList>
    </citation>
    <scope>NUCLEOTIDE SEQUENCE [LARGE SCALE GENOMIC DNA]</scope>
    <source>
        <strain evidence="10 11">DSM 17974</strain>
    </source>
</reference>
<dbReference type="PANTHER" id="PTHR43005">
    <property type="entry name" value="BLR7065 PROTEIN"/>
    <property type="match status" value="1"/>
</dbReference>
<evidence type="ECO:0000256" key="4">
    <source>
        <dbReference type="ARBA" id="ARBA00022692"/>
    </source>
</evidence>
<feature type="domain" description="ABC transmembrane type-1" evidence="9">
    <location>
        <begin position="90"/>
        <end position="300"/>
    </location>
</feature>
<dbReference type="PROSITE" id="PS50928">
    <property type="entry name" value="ABC_TM1"/>
    <property type="match status" value="1"/>
</dbReference>
<accession>A0A4R8LIK9</accession>
<feature type="transmembrane region" description="Helical" evidence="7">
    <location>
        <begin position="126"/>
        <end position="149"/>
    </location>
</feature>
<evidence type="ECO:0000256" key="7">
    <source>
        <dbReference type="RuleBase" id="RU363032"/>
    </source>
</evidence>
<evidence type="ECO:0000256" key="8">
    <source>
        <dbReference type="SAM" id="MobiDB-lite"/>
    </source>
</evidence>
<organism evidence="10 11">
    <name type="scientific">Alicyclobacillus sacchari</name>
    <dbReference type="NCBI Taxonomy" id="392010"/>
    <lineage>
        <taxon>Bacteria</taxon>
        <taxon>Bacillati</taxon>
        <taxon>Bacillota</taxon>
        <taxon>Bacilli</taxon>
        <taxon>Bacillales</taxon>
        <taxon>Alicyclobacillaceae</taxon>
        <taxon>Alicyclobacillus</taxon>
    </lineage>
</organism>
<dbReference type="SUPFAM" id="SSF161098">
    <property type="entry name" value="MetI-like"/>
    <property type="match status" value="1"/>
</dbReference>
<keyword evidence="4 7" id="KW-0812">Transmembrane</keyword>
<gene>
    <name evidence="10" type="ORF">C7445_11254</name>
</gene>
<keyword evidence="2 7" id="KW-0813">Transport</keyword>
<name>A0A4R8LIK9_9BACL</name>
<sequence length="308" mass="34022">MAVHAFAKSSGRRKPLPGGASNHSGWRAIMFLLPSWLLLAVFFFVPILLTFYFAFTNLSLTGTSSLATKFIGFQNFVSMFQDPTFRISVIKTIVFLVFSAVIGQQVLGLLLAVLMNERHRVFRSAIGVLVIAGWVTPEIVVAFIFYAFFSDGGTLDTFLSVFHVQPIAWLYAFPMVSVIIANIWHGTAFSMMVYQAALGDVPKEILESAAIDGAGRFQRFVRVTLPMIKGSIATNMMLITLQTLGVFTLIYSLTGGGPGNRTMTLPIYMYQQAFSDYQLGYGTAISLILLIIGIVASFVYLRMLKVKL</sequence>
<feature type="transmembrane region" description="Helical" evidence="7">
    <location>
        <begin position="169"/>
        <end position="194"/>
    </location>
</feature>
<proteinExistence type="inferred from homology"/>
<dbReference type="EMBL" id="SORF01000012">
    <property type="protein sequence ID" value="TDY43070.1"/>
    <property type="molecule type" value="Genomic_DNA"/>
</dbReference>
<evidence type="ECO:0000313" key="10">
    <source>
        <dbReference type="EMBL" id="TDY43070.1"/>
    </source>
</evidence>
<keyword evidence="3" id="KW-1003">Cell membrane</keyword>
<evidence type="ECO:0000256" key="2">
    <source>
        <dbReference type="ARBA" id="ARBA00022448"/>
    </source>
</evidence>
<evidence type="ECO:0000256" key="1">
    <source>
        <dbReference type="ARBA" id="ARBA00004651"/>
    </source>
</evidence>
<evidence type="ECO:0000259" key="9">
    <source>
        <dbReference type="PROSITE" id="PS50928"/>
    </source>
</evidence>
<dbReference type="GO" id="GO:0005886">
    <property type="term" value="C:plasma membrane"/>
    <property type="evidence" value="ECO:0007669"/>
    <property type="project" value="UniProtKB-SubCell"/>
</dbReference>
<evidence type="ECO:0000256" key="3">
    <source>
        <dbReference type="ARBA" id="ARBA00022475"/>
    </source>
</evidence>
<feature type="transmembrane region" description="Helical" evidence="7">
    <location>
        <begin position="31"/>
        <end position="55"/>
    </location>
</feature>
<dbReference type="Proteomes" id="UP000294581">
    <property type="component" value="Unassembled WGS sequence"/>
</dbReference>
<evidence type="ECO:0000313" key="11">
    <source>
        <dbReference type="Proteomes" id="UP000294581"/>
    </source>
</evidence>
<keyword evidence="11" id="KW-1185">Reference proteome</keyword>
<dbReference type="CDD" id="cd06261">
    <property type="entry name" value="TM_PBP2"/>
    <property type="match status" value="1"/>
</dbReference>
<dbReference type="PANTHER" id="PTHR43005:SF1">
    <property type="entry name" value="SPERMIDINE_PUTRESCINE TRANSPORT SYSTEM PERMEASE PROTEIN"/>
    <property type="match status" value="1"/>
</dbReference>
<protein>
    <submittedName>
        <fullName evidence="10">Carbohydrate ABC transporter membrane protein 1 (CUT1 family)</fullName>
    </submittedName>
</protein>
<keyword evidence="6 7" id="KW-0472">Membrane</keyword>
<feature type="transmembrane region" description="Helical" evidence="7">
    <location>
        <begin position="232"/>
        <end position="253"/>
    </location>
</feature>
<comment type="caution">
    <text evidence="10">The sequence shown here is derived from an EMBL/GenBank/DDBJ whole genome shotgun (WGS) entry which is preliminary data.</text>
</comment>
<evidence type="ECO:0000256" key="6">
    <source>
        <dbReference type="ARBA" id="ARBA00023136"/>
    </source>
</evidence>
<dbReference type="SUPFAM" id="SSF160964">
    <property type="entry name" value="MalF N-terminal region-like"/>
    <property type="match status" value="1"/>
</dbReference>
<keyword evidence="5 7" id="KW-1133">Transmembrane helix</keyword>